<dbReference type="Pfam" id="PF01103">
    <property type="entry name" value="Omp85"/>
    <property type="match status" value="1"/>
</dbReference>
<evidence type="ECO:0000256" key="7">
    <source>
        <dbReference type="ARBA" id="ARBA00023237"/>
    </source>
</evidence>
<dbReference type="PROSITE" id="PS51779">
    <property type="entry name" value="POTRA"/>
    <property type="match status" value="1"/>
</dbReference>
<keyword evidence="6" id="KW-0472">Membrane</keyword>
<accession>W4LJ26</accession>
<sequence length="612" mass="68675">MLLILAGCAARQSEVQDEDQALVLKEVRKVTFQGNNQFKAGALRKAMASKQRPFFPPWGRGEDYNRSTLDADLKRLQKYYFDRGFLNTQASVASVEENEEKNTVEITIMIDEGPPTLVKTVRLVGHIPPELPPEDRILADLALQAGARITKADFDRSQAQLTVMMQDVGYARARVVPRTEVDFEAHEAVVILELQSGELTPFGEIMITGQELIKERAIRRQLRIEPGEIYSADKLTRTSDAIYGLGMFRSVTPLGTNFEAEDEPLDIEIKVQERKPRTIEVQGGFSTVEGPRFRAAWIHRNLFRGGEQLTLEGRGSFISQEAQATLNFPYFLVQRTSFTQTLSARNDQLLAEALGVIDPQPDFDLFSITSVSRIDHELSDYLTASAGLELSYNDFYSVNADAETEESTEDNLLVIQFAELTYNTSNDFLNPTRGLLLRGRLDHSTTGLLSDVSFTKFELEGRHYWPIWWKMIFATRLVLGSIQPYHTTSSAEIPRNVRFFAGGPGSVRGFRLNRLGPLDSDDDPVGGNSLIEGSTELRFPIAGQLWGALFLDFGNVYSTPFTYHLDDLRYAAGPGIRYLTPIGPIRLDIGFVIDPRSNEDFARLEFSIGQAF</sequence>
<dbReference type="InterPro" id="IPR039910">
    <property type="entry name" value="D15-like"/>
</dbReference>
<dbReference type="InterPro" id="IPR000184">
    <property type="entry name" value="Bac_surfAg_D15"/>
</dbReference>
<dbReference type="Proteomes" id="UP000019141">
    <property type="component" value="Unassembled WGS sequence"/>
</dbReference>
<evidence type="ECO:0000256" key="8">
    <source>
        <dbReference type="NCBIfam" id="TIGR03303"/>
    </source>
</evidence>
<dbReference type="EMBL" id="AZHW01000606">
    <property type="protein sequence ID" value="ETW97904.1"/>
    <property type="molecule type" value="Genomic_DNA"/>
</dbReference>
<evidence type="ECO:0000256" key="5">
    <source>
        <dbReference type="ARBA" id="ARBA00022737"/>
    </source>
</evidence>
<dbReference type="InterPro" id="IPR010827">
    <property type="entry name" value="BamA/TamA_POTRA"/>
</dbReference>
<dbReference type="GO" id="GO:0009279">
    <property type="term" value="C:cell outer membrane"/>
    <property type="evidence" value="ECO:0007669"/>
    <property type="project" value="UniProtKB-UniRule"/>
</dbReference>
<evidence type="ECO:0000256" key="4">
    <source>
        <dbReference type="ARBA" id="ARBA00022729"/>
    </source>
</evidence>
<dbReference type="InterPro" id="IPR023707">
    <property type="entry name" value="OM_assembly_BamA"/>
</dbReference>
<evidence type="ECO:0000259" key="9">
    <source>
        <dbReference type="PROSITE" id="PS51779"/>
    </source>
</evidence>
<evidence type="ECO:0000256" key="1">
    <source>
        <dbReference type="ARBA" id="ARBA00004370"/>
    </source>
</evidence>
<keyword evidence="7" id="KW-0998">Cell outer membrane</keyword>
<dbReference type="AlphaFoldDB" id="W4LJ26"/>
<evidence type="ECO:0000313" key="11">
    <source>
        <dbReference type="Proteomes" id="UP000019141"/>
    </source>
</evidence>
<dbReference type="HOGENOM" id="CLU_018618_0_1_7"/>
<dbReference type="PANTHER" id="PTHR12815">
    <property type="entry name" value="SORTING AND ASSEMBLY MACHINERY SAMM50 PROTEIN FAMILY MEMBER"/>
    <property type="match status" value="1"/>
</dbReference>
<name>W4LJ26_ENTF1</name>
<dbReference type="InterPro" id="IPR034746">
    <property type="entry name" value="POTRA"/>
</dbReference>
<keyword evidence="5" id="KW-0677">Repeat</keyword>
<protein>
    <recommendedName>
        <fullName evidence="8">Outer membrane protein assembly factor BamA</fullName>
    </recommendedName>
</protein>
<evidence type="ECO:0000256" key="2">
    <source>
        <dbReference type="ARBA" id="ARBA00022452"/>
    </source>
</evidence>
<feature type="domain" description="POTRA" evidence="9">
    <location>
        <begin position="200"/>
        <end position="274"/>
    </location>
</feature>
<dbReference type="GO" id="GO:0071709">
    <property type="term" value="P:membrane assembly"/>
    <property type="evidence" value="ECO:0007669"/>
    <property type="project" value="InterPro"/>
</dbReference>
<evidence type="ECO:0000313" key="10">
    <source>
        <dbReference type="EMBL" id="ETW97904.1"/>
    </source>
</evidence>
<keyword evidence="2" id="KW-1134">Transmembrane beta strand</keyword>
<comment type="caution">
    <text evidence="10">The sequence shown here is derived from an EMBL/GenBank/DDBJ whole genome shotgun (WGS) entry which is preliminary data.</text>
</comment>
<dbReference type="PANTHER" id="PTHR12815:SF47">
    <property type="entry name" value="TRANSLOCATION AND ASSEMBLY MODULE SUBUNIT TAMA"/>
    <property type="match status" value="1"/>
</dbReference>
<keyword evidence="3" id="KW-0812">Transmembrane</keyword>
<evidence type="ECO:0000256" key="3">
    <source>
        <dbReference type="ARBA" id="ARBA00022692"/>
    </source>
</evidence>
<evidence type="ECO:0000256" key="6">
    <source>
        <dbReference type="ARBA" id="ARBA00023136"/>
    </source>
</evidence>
<dbReference type="NCBIfam" id="TIGR03303">
    <property type="entry name" value="OM_YaeT"/>
    <property type="match status" value="1"/>
</dbReference>
<keyword evidence="4" id="KW-0732">Signal</keyword>
<keyword evidence="11" id="KW-1185">Reference proteome</keyword>
<organism evidence="10 11">
    <name type="scientific">Entotheonella factor</name>
    <dbReference type="NCBI Taxonomy" id="1429438"/>
    <lineage>
        <taxon>Bacteria</taxon>
        <taxon>Pseudomonadati</taxon>
        <taxon>Nitrospinota/Tectimicrobiota group</taxon>
        <taxon>Candidatus Tectimicrobiota</taxon>
        <taxon>Candidatus Entotheonellia</taxon>
        <taxon>Candidatus Entotheonellales</taxon>
        <taxon>Candidatus Entotheonellaceae</taxon>
        <taxon>Candidatus Entotheonella</taxon>
    </lineage>
</organism>
<gene>
    <name evidence="10" type="ORF">ETSY1_20880</name>
</gene>
<proteinExistence type="predicted"/>
<dbReference type="Pfam" id="PF07244">
    <property type="entry name" value="POTRA"/>
    <property type="match status" value="2"/>
</dbReference>
<comment type="subcellular location">
    <subcellularLocation>
        <location evidence="1">Membrane</location>
    </subcellularLocation>
</comment>
<reference evidence="10 11" key="1">
    <citation type="journal article" date="2014" name="Nature">
        <title>An environmental bacterial taxon with a large and distinct metabolic repertoire.</title>
        <authorList>
            <person name="Wilson M.C."/>
            <person name="Mori T."/>
            <person name="Ruckert C."/>
            <person name="Uria A.R."/>
            <person name="Helf M.J."/>
            <person name="Takada K."/>
            <person name="Gernert C."/>
            <person name="Steffens U.A."/>
            <person name="Heycke N."/>
            <person name="Schmitt S."/>
            <person name="Rinke C."/>
            <person name="Helfrich E.J."/>
            <person name="Brachmann A.O."/>
            <person name="Gurgui C."/>
            <person name="Wakimoto T."/>
            <person name="Kracht M."/>
            <person name="Crusemann M."/>
            <person name="Hentschel U."/>
            <person name="Abe I."/>
            <person name="Matsunaga S."/>
            <person name="Kalinowski J."/>
            <person name="Takeyama H."/>
            <person name="Piel J."/>
        </authorList>
    </citation>
    <scope>NUCLEOTIDE SEQUENCE [LARGE SCALE GENOMIC DNA]</scope>
    <source>
        <strain evidence="11">TSY1</strain>
    </source>
</reference>
<dbReference type="Gene3D" id="3.10.20.310">
    <property type="entry name" value="membrane protein fhac"/>
    <property type="match status" value="2"/>
</dbReference>
<dbReference type="Gene3D" id="2.40.160.50">
    <property type="entry name" value="membrane protein fhac: a member of the omp85/tpsb transporter family"/>
    <property type="match status" value="1"/>
</dbReference>